<proteinExistence type="predicted"/>
<accession>A0ABU5IL46</accession>
<dbReference type="InterPro" id="IPR036737">
    <property type="entry name" value="OmpA-like_sf"/>
</dbReference>
<organism evidence="2 3">
    <name type="scientific">Azohydromonas lata</name>
    <dbReference type="NCBI Taxonomy" id="45677"/>
    <lineage>
        <taxon>Bacteria</taxon>
        <taxon>Pseudomonadati</taxon>
        <taxon>Pseudomonadota</taxon>
        <taxon>Betaproteobacteria</taxon>
        <taxon>Burkholderiales</taxon>
        <taxon>Sphaerotilaceae</taxon>
        <taxon>Azohydromonas</taxon>
    </lineage>
</organism>
<dbReference type="InterPro" id="IPR052894">
    <property type="entry name" value="AsmA-related"/>
</dbReference>
<dbReference type="Pfam" id="PF05359">
    <property type="entry name" value="DUF748"/>
    <property type="match status" value="2"/>
</dbReference>
<dbReference type="Gene3D" id="3.30.1330.60">
    <property type="entry name" value="OmpA-like domain"/>
    <property type="match status" value="1"/>
</dbReference>
<dbReference type="PANTHER" id="PTHR30441:SF8">
    <property type="entry name" value="DUF748 DOMAIN-CONTAINING PROTEIN"/>
    <property type="match status" value="1"/>
</dbReference>
<name>A0ABU5IL46_9BURK</name>
<dbReference type="PANTHER" id="PTHR30441">
    <property type="entry name" value="DUF748 DOMAIN-CONTAINING PROTEIN"/>
    <property type="match status" value="1"/>
</dbReference>
<dbReference type="EMBL" id="JAXOJX010000047">
    <property type="protein sequence ID" value="MDZ5459630.1"/>
    <property type="molecule type" value="Genomic_DNA"/>
</dbReference>
<feature type="region of interest" description="Disordered" evidence="1">
    <location>
        <begin position="1233"/>
        <end position="1256"/>
    </location>
</feature>
<sequence>MNKFLNKRTARRGALAVIALGLLWLLSALALPALLKWQLQQRGSELLGRPLSVERITFKPWSLELALEGVSLAGASAAASPGAPAADVPPQARIERVLLNLEASSLWKLAPVLSALELHAPQLRVKQRADGGTDLDDILRRLSPQPQAQPSEGPPPRFALHNLRLERGELLFEDEARGVRHELRALQLTLPFISSLPADVDTQVQPRLAFELDGSRFDSGASATPFSRHRDSTLELRLDALDLAQFSPYLPAPLKLQRGRLATQFQLRFRLADDGTPQLDVQGQLKAEDVALTAAGDAPALAWQSLRVDVQPSQPLQRRVALAAVTLEGLAVHAGRDAQGRVVPALAQAQAQTQAPQPAKAAKPAASAASGAAGADGAGWAVSLQDLSVKGATLHWRDEALKLAWRVEELDAQAHGVHWPLREATPFQASARLRPQEGSYEPATLKLEGEAAAQGGTLGFALENLPLGPLAPVLAQALRPQAEGRLGTQGRLRWTPDGLQTVEVAQARLDGLKLLDPAARSAPPLAAWDSLALEAVRVELPRRQVDIGRLRLQAPAAQLSRDAQGQLNVASWFPTPAASTPAPAPAAAAAQGGGWQVKLGRLQVEEGRILWRDALPAPGSPPARLDVSRLQLALQDLQWPLAAGARQGSLSLQLAEADRPAGRTAAPTGRVQWSGRVQPQPLMLDGRWRIERLPLHLLQDYAGAALPLRLLQAEGGFDGEVSVNTAAPGLRVQARGDVLLGGVHVVAVGAPNDELLSWQALSLKGLDAAVQPGAKPRVQLQAATLSDFYARLVVTEQGRLNLQDLRGRAVLDTAGTPPAAAEAASPAASAAAATTRGGVTVGPPVSRTRELPVDLVLGATTLVNGRIDFNDRFVRPNYSAELTGLNGAMGALRSDQPGLAPLSLQGRAAGSALLDIQGSLNPLASPPELDITARATGLELPPLSPYAGKYAGYAIERGKLSVDLGYRIDKDGRLQARNRLTLNQLTFGERVESPSATKLPVLLAVSLLKDRDGNIDLELPISGSLNDPQFSIGGIVLRLIGNLLLKAITSPFALLAGAHGPDLSTVAFDPGSPQPAEAGRDVVKKAAQALVDKSSLQTTITGEADPVAEEDALRRARLEDSIRAEQRRQALRAGTSTGQEALPEPTPALREALLRRVYADTPLPGKPRNFIGLARELPVAEMEQRLLAAMSVTAEDARQLAVRRALAVRDALMAEGVPGERLFVAAPKLHTPAEGGEDGGGKPAAAWAPRVELSLR</sequence>
<dbReference type="InterPro" id="IPR008023">
    <property type="entry name" value="DUF748"/>
</dbReference>
<protein>
    <submittedName>
        <fullName evidence="2">DUF748 domain-containing protein</fullName>
    </submittedName>
</protein>
<evidence type="ECO:0000256" key="1">
    <source>
        <dbReference type="SAM" id="MobiDB-lite"/>
    </source>
</evidence>
<evidence type="ECO:0000313" key="3">
    <source>
        <dbReference type="Proteomes" id="UP001293718"/>
    </source>
</evidence>
<reference evidence="2 3" key="1">
    <citation type="submission" date="2023-11" db="EMBL/GenBank/DDBJ databases">
        <title>Draft genome of Azohydromonas lata strain H1 (DSM1123), a polyhydroxyalkanoate producer.</title>
        <authorList>
            <person name="Traversa D."/>
            <person name="D'Addabbo P."/>
            <person name="Pazzani C."/>
            <person name="Manzari C."/>
            <person name="Chiara M."/>
            <person name="Scrascia M."/>
        </authorList>
    </citation>
    <scope>NUCLEOTIDE SEQUENCE [LARGE SCALE GENOMIC DNA]</scope>
    <source>
        <strain evidence="2 3">H1</strain>
    </source>
</reference>
<dbReference type="RefSeq" id="WP_322467317.1">
    <property type="nucleotide sequence ID" value="NZ_JAXOJX010000047.1"/>
</dbReference>
<gene>
    <name evidence="2" type="ORF">SM757_23925</name>
</gene>
<evidence type="ECO:0000313" key="2">
    <source>
        <dbReference type="EMBL" id="MDZ5459630.1"/>
    </source>
</evidence>
<dbReference type="Proteomes" id="UP001293718">
    <property type="component" value="Unassembled WGS sequence"/>
</dbReference>
<comment type="caution">
    <text evidence="2">The sequence shown here is derived from an EMBL/GenBank/DDBJ whole genome shotgun (WGS) entry which is preliminary data.</text>
</comment>
<keyword evidence="3" id="KW-1185">Reference proteome</keyword>